<name>A0A7X2D5U7_9PROT</name>
<sequence length="422" mass="47897">MARPKAEDARDSFASVRLTASERKDMEQTASRLGFKSLSEYVRHLHSLIQADESDHEQTREELTKRYPWRDMALYYKTDLGTMLHGNSLNYLFSGIGQKSVDLIMTSPPFGLVRKKTYGNEDAHHYCDWFRPFAEGFRRVLKDSGSLVIDIGGAWKPGTPTRSLYHFELLLMLCEEYGFHLCEEHYWWNPSKLPTPAEWVNVRRVRVKDAVNCVWWLSPTPWPKANNRRVLAPYSDSMRGLLKNGYTAKLRPSGHDISDKFGKDNGGSVPPNLLAVANTESNGRYQDYCRDHGYPIHPARFPEEVPEYFIRFLTDPGDLVVDPFAGSCVTGAVAEALGRRWTCCELEEDYLKGAMARFKPNVRALDRSKAVTYTINPPCSVPVDEEVVPLVEDGGATRPEALLKNKRSNRSEGRSIDKVAAE</sequence>
<keyword evidence="3 12" id="KW-0808">Transferase</keyword>
<keyword evidence="5" id="KW-0680">Restriction system</keyword>
<evidence type="ECO:0000259" key="11">
    <source>
        <dbReference type="Pfam" id="PF01555"/>
    </source>
</evidence>
<dbReference type="InterPro" id="IPR029063">
    <property type="entry name" value="SAM-dependent_MTases_sf"/>
</dbReference>
<dbReference type="GO" id="GO:0003677">
    <property type="term" value="F:DNA binding"/>
    <property type="evidence" value="ECO:0007669"/>
    <property type="project" value="UniProtKB-KW"/>
</dbReference>
<reference evidence="12 13" key="1">
    <citation type="submission" date="2019-10" db="EMBL/GenBank/DDBJ databases">
        <title>Draft whole-genome sequence of the purple nonsulfur photosynthetic bacterium Roseospira navarrensis DSM 15114.</title>
        <authorList>
            <person name="Kyndt J.A."/>
            <person name="Meyer T.E."/>
        </authorList>
    </citation>
    <scope>NUCLEOTIDE SEQUENCE [LARGE SCALE GENOMIC DNA]</scope>
    <source>
        <strain evidence="12 13">DSM 15114</strain>
    </source>
</reference>
<evidence type="ECO:0000256" key="8">
    <source>
        <dbReference type="ARBA" id="ARBA00049120"/>
    </source>
</evidence>
<evidence type="ECO:0000256" key="7">
    <source>
        <dbReference type="ARBA" id="ARBA00047942"/>
    </source>
</evidence>
<dbReference type="GO" id="GO:0009307">
    <property type="term" value="P:DNA restriction-modification system"/>
    <property type="evidence" value="ECO:0007669"/>
    <property type="project" value="UniProtKB-KW"/>
</dbReference>
<dbReference type="SUPFAM" id="SSF53335">
    <property type="entry name" value="S-adenosyl-L-methionine-dependent methyltransferases"/>
    <property type="match status" value="1"/>
</dbReference>
<evidence type="ECO:0000256" key="3">
    <source>
        <dbReference type="ARBA" id="ARBA00022679"/>
    </source>
</evidence>
<comment type="catalytic activity">
    <reaction evidence="7">
        <text>a 2'-deoxyadenosine in DNA + S-adenosyl-L-methionine = an N(6)-methyl-2'-deoxyadenosine in DNA + S-adenosyl-L-homocysteine + H(+)</text>
        <dbReference type="Rhea" id="RHEA:15197"/>
        <dbReference type="Rhea" id="RHEA-COMP:12418"/>
        <dbReference type="Rhea" id="RHEA-COMP:12419"/>
        <dbReference type="ChEBI" id="CHEBI:15378"/>
        <dbReference type="ChEBI" id="CHEBI:57856"/>
        <dbReference type="ChEBI" id="CHEBI:59789"/>
        <dbReference type="ChEBI" id="CHEBI:90615"/>
        <dbReference type="ChEBI" id="CHEBI:90616"/>
        <dbReference type="EC" id="2.1.1.72"/>
    </reaction>
</comment>
<feature type="domain" description="DNA methylase N-4/N-6" evidence="11">
    <location>
        <begin position="101"/>
        <end position="354"/>
    </location>
</feature>
<dbReference type="Gene3D" id="3.40.50.150">
    <property type="entry name" value="Vaccinia Virus protein VP39"/>
    <property type="match status" value="1"/>
</dbReference>
<keyword evidence="4" id="KW-0949">S-adenosyl-L-methionine</keyword>
<dbReference type="EC" id="2.1.1.-" evidence="9"/>
<evidence type="ECO:0000313" key="12">
    <source>
        <dbReference type="EMBL" id="MQX37615.1"/>
    </source>
</evidence>
<dbReference type="GO" id="GO:0009007">
    <property type="term" value="F:site-specific DNA-methyltransferase (adenine-specific) activity"/>
    <property type="evidence" value="ECO:0007669"/>
    <property type="project" value="UniProtKB-EC"/>
</dbReference>
<feature type="compositionally biased region" description="Basic and acidic residues" evidence="10">
    <location>
        <begin position="409"/>
        <end position="422"/>
    </location>
</feature>
<dbReference type="InterPro" id="IPR002941">
    <property type="entry name" value="DNA_methylase_N4/N6"/>
</dbReference>
<dbReference type="PRINTS" id="PR00508">
    <property type="entry name" value="S21N4MTFRASE"/>
</dbReference>
<evidence type="ECO:0000313" key="13">
    <source>
        <dbReference type="Proteomes" id="UP000434582"/>
    </source>
</evidence>
<dbReference type="InterPro" id="IPR001091">
    <property type="entry name" value="RM_Methyltransferase"/>
</dbReference>
<dbReference type="GO" id="GO:0008170">
    <property type="term" value="F:N-methyltransferase activity"/>
    <property type="evidence" value="ECO:0007669"/>
    <property type="project" value="InterPro"/>
</dbReference>
<dbReference type="InterPro" id="IPR017985">
    <property type="entry name" value="MeTrfase_CN4_CS"/>
</dbReference>
<keyword evidence="13" id="KW-1185">Reference proteome</keyword>
<evidence type="ECO:0000256" key="1">
    <source>
        <dbReference type="ARBA" id="ARBA00010203"/>
    </source>
</evidence>
<evidence type="ECO:0000256" key="2">
    <source>
        <dbReference type="ARBA" id="ARBA00022603"/>
    </source>
</evidence>
<comment type="catalytic activity">
    <reaction evidence="8">
        <text>a 2'-deoxycytidine in DNA + S-adenosyl-L-methionine = an N(4)-methyl-2'-deoxycytidine in DNA + S-adenosyl-L-homocysteine + H(+)</text>
        <dbReference type="Rhea" id="RHEA:16857"/>
        <dbReference type="Rhea" id="RHEA-COMP:11369"/>
        <dbReference type="Rhea" id="RHEA-COMP:13674"/>
        <dbReference type="ChEBI" id="CHEBI:15378"/>
        <dbReference type="ChEBI" id="CHEBI:57856"/>
        <dbReference type="ChEBI" id="CHEBI:59789"/>
        <dbReference type="ChEBI" id="CHEBI:85452"/>
        <dbReference type="ChEBI" id="CHEBI:137933"/>
        <dbReference type="EC" id="2.1.1.113"/>
    </reaction>
</comment>
<comment type="similarity">
    <text evidence="1">Belongs to the N(4)/N(6)-methyltransferase family. N(4) subfamily.</text>
</comment>
<gene>
    <name evidence="12" type="ORF">GHC57_13915</name>
</gene>
<dbReference type="OrthoDB" id="9773571at2"/>
<dbReference type="EMBL" id="WIVE01000049">
    <property type="protein sequence ID" value="MQX37615.1"/>
    <property type="molecule type" value="Genomic_DNA"/>
</dbReference>
<dbReference type="Pfam" id="PF01555">
    <property type="entry name" value="N6_N4_Mtase"/>
    <property type="match status" value="1"/>
</dbReference>
<evidence type="ECO:0000256" key="5">
    <source>
        <dbReference type="ARBA" id="ARBA00022747"/>
    </source>
</evidence>
<evidence type="ECO:0000256" key="10">
    <source>
        <dbReference type="SAM" id="MobiDB-lite"/>
    </source>
</evidence>
<dbReference type="PROSITE" id="PS00093">
    <property type="entry name" value="N4_MTASE"/>
    <property type="match status" value="1"/>
</dbReference>
<evidence type="ECO:0000256" key="4">
    <source>
        <dbReference type="ARBA" id="ARBA00022691"/>
    </source>
</evidence>
<dbReference type="Proteomes" id="UP000434582">
    <property type="component" value="Unassembled WGS sequence"/>
</dbReference>
<keyword evidence="6" id="KW-0238">DNA-binding</keyword>
<evidence type="ECO:0000256" key="9">
    <source>
        <dbReference type="RuleBase" id="RU362026"/>
    </source>
</evidence>
<keyword evidence="2 12" id="KW-0489">Methyltransferase</keyword>
<dbReference type="AlphaFoldDB" id="A0A7X2D5U7"/>
<dbReference type="RefSeq" id="WP_153345277.1">
    <property type="nucleotide sequence ID" value="NZ_WIVE01000049.1"/>
</dbReference>
<dbReference type="GO" id="GO:0032259">
    <property type="term" value="P:methylation"/>
    <property type="evidence" value="ECO:0007669"/>
    <property type="project" value="UniProtKB-KW"/>
</dbReference>
<feature type="region of interest" description="Disordered" evidence="10">
    <location>
        <begin position="398"/>
        <end position="422"/>
    </location>
</feature>
<protein>
    <recommendedName>
        <fullName evidence="9">Methyltransferase</fullName>
        <ecNumber evidence="9">2.1.1.-</ecNumber>
    </recommendedName>
</protein>
<dbReference type="GO" id="GO:0015667">
    <property type="term" value="F:site-specific DNA-methyltransferase (cytosine-N4-specific) activity"/>
    <property type="evidence" value="ECO:0007669"/>
    <property type="project" value="UniProtKB-EC"/>
</dbReference>
<evidence type="ECO:0000256" key="6">
    <source>
        <dbReference type="ARBA" id="ARBA00023125"/>
    </source>
</evidence>
<accession>A0A7X2D5U7</accession>
<organism evidence="12 13">
    <name type="scientific">Roseospira navarrensis</name>
    <dbReference type="NCBI Taxonomy" id="140058"/>
    <lineage>
        <taxon>Bacteria</taxon>
        <taxon>Pseudomonadati</taxon>
        <taxon>Pseudomonadota</taxon>
        <taxon>Alphaproteobacteria</taxon>
        <taxon>Rhodospirillales</taxon>
        <taxon>Rhodospirillaceae</taxon>
        <taxon>Roseospira</taxon>
    </lineage>
</organism>
<comment type="caution">
    <text evidence="12">The sequence shown here is derived from an EMBL/GenBank/DDBJ whole genome shotgun (WGS) entry which is preliminary data.</text>
</comment>
<proteinExistence type="inferred from homology"/>